<evidence type="ECO:0000313" key="2">
    <source>
        <dbReference type="EMBL" id="GAA4195242.1"/>
    </source>
</evidence>
<evidence type="ECO:0000313" key="3">
    <source>
        <dbReference type="Proteomes" id="UP001501251"/>
    </source>
</evidence>
<organism evidence="2 3">
    <name type="scientific">Streptosporangium oxazolinicum</name>
    <dbReference type="NCBI Taxonomy" id="909287"/>
    <lineage>
        <taxon>Bacteria</taxon>
        <taxon>Bacillati</taxon>
        <taxon>Actinomycetota</taxon>
        <taxon>Actinomycetes</taxon>
        <taxon>Streptosporangiales</taxon>
        <taxon>Streptosporangiaceae</taxon>
        <taxon>Streptosporangium</taxon>
    </lineage>
</organism>
<proteinExistence type="predicted"/>
<dbReference type="EMBL" id="BAABAQ010000007">
    <property type="protein sequence ID" value="GAA4195242.1"/>
    <property type="molecule type" value="Genomic_DNA"/>
</dbReference>
<dbReference type="Proteomes" id="UP001501251">
    <property type="component" value="Unassembled WGS sequence"/>
</dbReference>
<gene>
    <name evidence="2" type="ORF">GCM10022252_40760</name>
</gene>
<evidence type="ECO:0000256" key="1">
    <source>
        <dbReference type="SAM" id="MobiDB-lite"/>
    </source>
</evidence>
<comment type="caution">
    <text evidence="2">The sequence shown here is derived from an EMBL/GenBank/DDBJ whole genome shotgun (WGS) entry which is preliminary data.</text>
</comment>
<protein>
    <submittedName>
        <fullName evidence="2">Uncharacterized protein</fullName>
    </submittedName>
</protein>
<accession>A0ABP8B0P9</accession>
<reference evidence="3" key="1">
    <citation type="journal article" date="2019" name="Int. J. Syst. Evol. Microbiol.">
        <title>The Global Catalogue of Microorganisms (GCM) 10K type strain sequencing project: providing services to taxonomists for standard genome sequencing and annotation.</title>
        <authorList>
            <consortium name="The Broad Institute Genomics Platform"/>
            <consortium name="The Broad Institute Genome Sequencing Center for Infectious Disease"/>
            <person name="Wu L."/>
            <person name="Ma J."/>
        </authorList>
    </citation>
    <scope>NUCLEOTIDE SEQUENCE [LARGE SCALE GENOMIC DNA]</scope>
    <source>
        <strain evidence="3">JCM 17388</strain>
    </source>
</reference>
<keyword evidence="3" id="KW-1185">Reference proteome</keyword>
<sequence length="78" mass="7654">MLGDHGFVTAPGEAGETEAALLGNVETNEETAGALTVPVRGGRPAPATGSPVTGSPVTGSPVMDRVPGSIGSRRTGRA</sequence>
<feature type="region of interest" description="Disordered" evidence="1">
    <location>
        <begin position="35"/>
        <end position="78"/>
    </location>
</feature>
<name>A0ABP8B0P9_9ACTN</name>